<dbReference type="OrthoDB" id="6622109at2759"/>
<sequence length="161" mass="18406">MVLSSRTKRLRMKEEFNFFLILEVPQCSQTVASSSHVDVDHYIEFIISNNTEDDVPLQNEYDNRTSGLENGIIRHLPNNFIPQKIKLIIGIDGLPISKSTSTQFWPILVYLRPNSNLVFSVGLYCGTDKHSDSNEYLKYLLNEDQHLITNGPIVLKSAYSE</sequence>
<keyword evidence="2" id="KW-1185">Reference proteome</keyword>
<name>A0A6G0Y8P8_APHCR</name>
<dbReference type="PANTHER" id="PTHR33053:SF9">
    <property type="entry name" value="AGAP000105-PA"/>
    <property type="match status" value="1"/>
</dbReference>
<dbReference type="PANTHER" id="PTHR33053">
    <property type="entry name" value="PROTEIN, PUTATIVE-RELATED"/>
    <property type="match status" value="1"/>
</dbReference>
<dbReference type="AlphaFoldDB" id="A0A6G0Y8P8"/>
<comment type="caution">
    <text evidence="1">The sequence shown here is derived from an EMBL/GenBank/DDBJ whole genome shotgun (WGS) entry which is preliminary data.</text>
</comment>
<protein>
    <submittedName>
        <fullName evidence="1">Uncharacterized protein</fullName>
    </submittedName>
</protein>
<accession>A0A6G0Y8P8</accession>
<organism evidence="1 2">
    <name type="scientific">Aphis craccivora</name>
    <name type="common">Cowpea aphid</name>
    <dbReference type="NCBI Taxonomy" id="307492"/>
    <lineage>
        <taxon>Eukaryota</taxon>
        <taxon>Metazoa</taxon>
        <taxon>Ecdysozoa</taxon>
        <taxon>Arthropoda</taxon>
        <taxon>Hexapoda</taxon>
        <taxon>Insecta</taxon>
        <taxon>Pterygota</taxon>
        <taxon>Neoptera</taxon>
        <taxon>Paraneoptera</taxon>
        <taxon>Hemiptera</taxon>
        <taxon>Sternorrhyncha</taxon>
        <taxon>Aphidomorpha</taxon>
        <taxon>Aphidoidea</taxon>
        <taxon>Aphididae</taxon>
        <taxon>Aphidini</taxon>
        <taxon>Aphis</taxon>
        <taxon>Aphis</taxon>
    </lineage>
</organism>
<dbReference type="EMBL" id="VUJU01005497">
    <property type="protein sequence ID" value="KAF0751039.1"/>
    <property type="molecule type" value="Genomic_DNA"/>
</dbReference>
<gene>
    <name evidence="1" type="ORF">FWK35_00012794</name>
</gene>
<evidence type="ECO:0000313" key="2">
    <source>
        <dbReference type="Proteomes" id="UP000478052"/>
    </source>
</evidence>
<reference evidence="1 2" key="1">
    <citation type="submission" date="2019-08" db="EMBL/GenBank/DDBJ databases">
        <title>Whole genome of Aphis craccivora.</title>
        <authorList>
            <person name="Voronova N.V."/>
            <person name="Shulinski R.S."/>
            <person name="Bandarenka Y.V."/>
            <person name="Zhorov D.G."/>
            <person name="Warner D."/>
        </authorList>
    </citation>
    <scope>NUCLEOTIDE SEQUENCE [LARGE SCALE GENOMIC DNA]</scope>
    <source>
        <strain evidence="1">180601</strain>
        <tissue evidence="1">Whole Body</tissue>
    </source>
</reference>
<dbReference type="Proteomes" id="UP000478052">
    <property type="component" value="Unassembled WGS sequence"/>
</dbReference>
<proteinExistence type="predicted"/>
<evidence type="ECO:0000313" key="1">
    <source>
        <dbReference type="EMBL" id="KAF0751039.1"/>
    </source>
</evidence>